<keyword evidence="2" id="KW-1185">Reference proteome</keyword>
<organism evidence="1 2">
    <name type="scientific">Ataeniobius toweri</name>
    <dbReference type="NCBI Taxonomy" id="208326"/>
    <lineage>
        <taxon>Eukaryota</taxon>
        <taxon>Metazoa</taxon>
        <taxon>Chordata</taxon>
        <taxon>Craniata</taxon>
        <taxon>Vertebrata</taxon>
        <taxon>Euteleostomi</taxon>
        <taxon>Actinopterygii</taxon>
        <taxon>Neopterygii</taxon>
        <taxon>Teleostei</taxon>
        <taxon>Neoteleostei</taxon>
        <taxon>Acanthomorphata</taxon>
        <taxon>Ovalentaria</taxon>
        <taxon>Atherinomorphae</taxon>
        <taxon>Cyprinodontiformes</taxon>
        <taxon>Goodeidae</taxon>
        <taxon>Ataeniobius</taxon>
    </lineage>
</organism>
<accession>A0ABU7B9R2</accession>
<gene>
    <name evidence="1" type="ORF">ATANTOWER_024351</name>
</gene>
<name>A0ABU7B9R2_9TELE</name>
<comment type="caution">
    <text evidence="1">The sequence shown here is derived from an EMBL/GenBank/DDBJ whole genome shotgun (WGS) entry which is preliminary data.</text>
</comment>
<reference evidence="1 2" key="1">
    <citation type="submission" date="2021-07" db="EMBL/GenBank/DDBJ databases">
        <authorList>
            <person name="Palmer J.M."/>
        </authorList>
    </citation>
    <scope>NUCLEOTIDE SEQUENCE [LARGE SCALE GENOMIC DNA]</scope>
    <source>
        <strain evidence="1 2">AT_MEX2019</strain>
        <tissue evidence="1">Muscle</tissue>
    </source>
</reference>
<sequence>KTPYPGYPDNCSPHLLAPLVSSGFYRLAVEHKALLCAGNRNPNLNASCCGFLQKLSMCLLFQSDPPCGSCHGIHSLHSWLHYI</sequence>
<dbReference type="Proteomes" id="UP001345963">
    <property type="component" value="Unassembled WGS sequence"/>
</dbReference>
<dbReference type="EMBL" id="JAHUTI010044839">
    <property type="protein sequence ID" value="MED6246830.1"/>
    <property type="molecule type" value="Genomic_DNA"/>
</dbReference>
<evidence type="ECO:0000313" key="2">
    <source>
        <dbReference type="Proteomes" id="UP001345963"/>
    </source>
</evidence>
<evidence type="ECO:0000313" key="1">
    <source>
        <dbReference type="EMBL" id="MED6246830.1"/>
    </source>
</evidence>
<protein>
    <submittedName>
        <fullName evidence="1">Uncharacterized protein</fullName>
    </submittedName>
</protein>
<proteinExistence type="predicted"/>
<feature type="non-terminal residue" evidence="1">
    <location>
        <position position="1"/>
    </location>
</feature>